<keyword evidence="8" id="KW-1185">Reference proteome</keyword>
<keyword evidence="3" id="KW-0963">Cytoplasm</keyword>
<feature type="domain" description="HYDIN/VesB/CFA65-like Ig-like" evidence="6">
    <location>
        <begin position="2882"/>
        <end position="2976"/>
    </location>
</feature>
<feature type="domain" description="HYDIN/VesB/CFA65-like Ig-like" evidence="6">
    <location>
        <begin position="1817"/>
        <end position="1925"/>
    </location>
</feature>
<dbReference type="Gene3D" id="2.60.40.10">
    <property type="entry name" value="Immunoglobulins"/>
    <property type="match status" value="15"/>
</dbReference>
<evidence type="ECO:0000256" key="2">
    <source>
        <dbReference type="ARBA" id="ARBA00004496"/>
    </source>
</evidence>
<evidence type="ECO:0000313" key="7">
    <source>
        <dbReference type="EMBL" id="KAH6592798.1"/>
    </source>
</evidence>
<evidence type="ECO:0000256" key="5">
    <source>
        <dbReference type="ARBA" id="ARBA00023273"/>
    </source>
</evidence>
<protein>
    <recommendedName>
        <fullName evidence="6">HYDIN/VesB/CFA65-like Ig-like domain-containing protein</fullName>
    </recommendedName>
</protein>
<dbReference type="Proteomes" id="UP001648503">
    <property type="component" value="Unassembled WGS sequence"/>
</dbReference>
<evidence type="ECO:0000256" key="1">
    <source>
        <dbReference type="ARBA" id="ARBA00004138"/>
    </source>
</evidence>
<feature type="domain" description="HYDIN/VesB/CFA65-like Ig-like" evidence="6">
    <location>
        <begin position="2584"/>
        <end position="2671"/>
    </location>
</feature>
<dbReference type="SUPFAM" id="SSF49354">
    <property type="entry name" value="PapD-like"/>
    <property type="match status" value="1"/>
</dbReference>
<evidence type="ECO:0000259" key="6">
    <source>
        <dbReference type="Pfam" id="PF22544"/>
    </source>
</evidence>
<evidence type="ECO:0000256" key="4">
    <source>
        <dbReference type="ARBA" id="ARBA00023069"/>
    </source>
</evidence>
<dbReference type="PANTHER" id="PTHR23053:SF0">
    <property type="entry name" value="HYDROCEPHALUS-INDUCING PROTEIN HOMOLOG"/>
    <property type="match status" value="1"/>
</dbReference>
<accession>A0ABQ8F5V4</accession>
<gene>
    <name evidence="7" type="ORF">BASA50_007849</name>
</gene>
<dbReference type="InterPro" id="IPR013783">
    <property type="entry name" value="Ig-like_fold"/>
</dbReference>
<feature type="domain" description="HYDIN/VesB/CFA65-like Ig-like" evidence="6">
    <location>
        <begin position="1600"/>
        <end position="1677"/>
    </location>
</feature>
<proteinExistence type="predicted"/>
<sequence>MQQCSLSRTACPGNLHLLKSLRDAGKVLATDYSFSRSFEYENSWTLLINTLESLEPFLRMFALKTLEMSSSGFRRTIAAISSNAHTRLVVILIDLVSGAERWQERCLAARILGAASSTMNAPKFPSSIRCLAFQAVQEQFLSLFPADFESHSSTDGIDYFDIRTTVSPMIFESRIVYIHAISRFFSAPEARTLQFMDYIDRLFQAILNPTSHQLLVAAVVQALATQLPVTNRNRIRVECFYRHRILEFLSEGTCNDQLSGEKINGSRCQSRLLSTDDTSQSKSRPLSSRDDCILHPHLLRMIDTFLSVWYLRSPNPNVIPENSTMDSLLHFDVGYTHRKGEVLQWHSSTRGKSLTSVRQGSIQMSTPDSICILPYPKNLDAKVSTLFFSNKPYPDPPSLGSISLRKIKSKIADSDIELPKVPTLTLNLKPAILEFKLSPYQIDLFLENISVQHESSFHIQVHPHQFFSVTPAFGTVRQGKSIPLKIKFTPRPYDVLQSNKVHGFLMIRDMNGLPIERVQLSAYNTPSIKVIPPIIDFGMCPKGQSRSLSFIVVNLLPIECPVIMVINQETSSGAFHLPYTQIILAPFERKSVSVRYNGNADLGLVEDELMLLSFGSFTTFISLRVVGSVALCVLEQKLDFGPTDIYFSSVQKKLNLLNLDTIRSLVVTFTTSTHELIVNHNEEVVLAPGEQRSVIVDFKSAMSGARHERIIVQTSNTPLINVNVTAFSGPNIVVPVFENMYFPFTFVGNPVSVKFPITNLGLVTSQIQVYVAAGYPISFRVMKSDYSNRRLNTPNVIVEGIPYQTNEHHGILLTLSHQMTITIEIEFKHQISGEFMVPLFTRTVKPKDVDICTHNMHFVVTDNEFLSLPKSLSSLRQFIQTPYGQIPTPLEQFGAPTVQADAESPTPRISNTSQTLKFQEEVQIVSGSLSRSRDSATLDYVTLVNLTNSPQQYHIVLSLYFVTTIPLEGEISANSTVYIPIRVDPLLYLTPETKEFIAFGSISVINSNFNLTGFASTQLHGVVNNPIWMEFRKDVPAIKFPRCRVMETLTRTFVIRNKSYTNVVWEGSISEVDDPISENIAGYINSNNLKESSTSAPGIWIPFDLTMTKITLKPFEYCTIDVTIASAKEGDFLCLLKSTYMDSDETIDSDIQNGLLTSYKKHPIGSWLLECSVGLPDITVVPNCLDFGDVAVSDKAEKTVVLLNSLPLSAQFSIGNSKAVLPVKTKIKISPKSQMDLPIIFSPQHLSVFSELLSFSVGDTTHVINALGCSGHFSVDSNLARPHIVESMCRQDAMAPIAGSIIDFGFVNTHKPKTKTFTIQNTGTLDLIVLGITPSNKRRVSWTPLCDYFDHTTTNSMATKFGKGAIDDLECNLDEHILCEGRFELPVCCASDTVFNNTDLEINGLLTKKQDKDQKKPNWDALFPLRIPPFQSFSVSLVLCSKEKGDYISPLYLDIERSSKKVHTAVWWTKGSFQPPLIPLEKKLDFGIRPVNKQHKSHIKFTNTGTKPIRWKLLYDDIKYSPVLKYDPPPLPLCTDVIPNPISIFPESGKLNPGNTQTIDVVLTPNLAQYDLYSQLRLLSEDYAECLVDVQATGASSKLVVECTILDFGVIRVGTQKMLKIRLCNRGILQVNYFVETSHSQFQTDPEQGVLDGDTSTDVLVKFMPKSAGNVNAHLKILQSSNESLEKPPVLVLLSGIGSYPELVVLTRSIDYATALFKNPNRRIVKVQNKGSAEANLVFNCSHPDISLELNGQSSLVIGPHEAKDIYVVYTPQIIERLDTKAFIRSSDSRGDSFMIMLKGNVGIPRLVITPLDALESLDFGVMKLNKTYQKTFIISNNGNIFLNYSAQLVPLSHCQVYDDFDKDSISPFSQQNIPMPIIIEPSTGTLEIGKEISMTVKFTPTMLVKYEYQLLLGCDFQNFKGTIYGTGGCAMLKIDSPLKKIDFGISRLNRTYVKTVSFSNKGNIAFNYHVRPEPDDGDWSKYDADLARLRLIESRSRPETAASGGSAITLSGAESTLGINTLFWLNDLTSKGIRIINPDGNCAPRTKVNLIIEFEPKMTTPVLKPMRIYFGDHFESFEVSGYGASPQLHLRDLDGAHLDTANSTPLISIGVHPVNSVYTHFLEIVNDGPFGVDFLIQPSSSSEFDVYPLRGFIEAHSSIPLKVFFQPNSENIFHTNLKVLWEGKSLNVKIQGHGGVGRLEVVYTDSRDLLLKSIDFGMVPFNTACEKRLVLQNVGLVGVSALLEVENDEYNILQLGDHFPISELLKPRSTAKGMIITWHSSIKLYLPPARAVDIGIRFLARSVTTSVGNITVRSDSCNLMVSLKGKGGTISLSHRGDLDFGDISCNYTYTRKITLINSGSIPSQLSAEWLVVGHSTEHSSPHVTLAATYTPLDPRSGWAKEHYFRQLGIVGESRPLTPKENWGLVALMVRKSSAKEIEMMRSTMMSVVNSIAGTSSGKNLIPTAASTRLGIMMTSVSAQSGRRGAAPAFSMHFKRRQMFYHLITSTQLTSQSSPCHKPFVKVDPAISALQSYGETILTVELHLGGEDTFLATLLVKSDVPNTPIYEIPLTATPKIVNIICNDTRMLNFYRQPLGETEYITREITNVGHKDIGFNFLNSNAGLTIVPSKGTLKIGQTLSITFGFKPVNESIQSADVIFEPTCSQPIRFKMYGGGGYVKASLARYRRFDFGHCMIGKDTVSYLPITNEGNAILHLSYFEVVGATTFFQGRDWPQERVSLFPGESYNLPLVFNPHEESPAPGKLIIRSSTESYEIELIGLGREAVLIVSKVALEFSECLIGNSYEQRLGLKNIGDVNYPATFQLEKEFPDLEFYPPSLIIDPFSESFVVISYTPSHEVRTAIVFSISSPYSTHKVPVMVHAGVATLEFSSMDLDFGMFEKTTRPSLELVIKNTGTVRTSYQIQDTVKPSMFSIVPAKGMLAAGKSANLSVTHIRHEVAELNEKLNVKTDLIDKNYYITAHGQCEETVLHPDEFSLINLGICPILEPTTKQLMFKNHGRFPLEYSIKAAYPLKVIPAQGCVLGLETGTVNIQWNPSGGYELRTQLSMVTNIGKYQIVVRGKAILPEIHVSNMYLDYGICAVGFQYRNAFIVENKGKAPVHFSIPSCKDPSFSTEISGGVLGPKEMIEIEVCFKPSYMGKVTSSFMVECKGVHYKEIVVVGVGGSMDVVISPNSINIGRCPYNLKIYEHITITNNGDVTLHVDFSKTKPLQGLCEIVAPAPVIIGPWQSTKCAVGVLTSAIGYFTAQLLFDTKEQSFSIPMSGVGIKIALTGRSKEILENENIYSIKQIHPFHVEREASFLSLLLKRYSKPFILDSTIVQRLSQLYCAYQNIDTGQPQTITALVETPVQHGNAAAMDLLEDPVPDQYPVVLQHELHDVKIDQTLQSNVLPREEIIQTETLSGSSLLENETDSLYNESNQAEAIQAISDLPPLPASETIPSKLIEEYAHASNCILQESADGDAVEQVPCETEYIDANPVLNLGEDTVNDLMTLGSTTSTATADMEQRYQLLKALDRISTSMEPAAITEVDAAFEEVLELDVDPILTGLEPSVVVDLKILLDRQPPFGRHEEPIGTVLHGYEKHPEYISVFPSLIRKARNANTGPFTDWKEGILYGRGVELFPPRHN</sequence>
<comment type="caution">
    <text evidence="7">The sequence shown here is derived from an EMBL/GenBank/DDBJ whole genome shotgun (WGS) entry which is preliminary data.</text>
</comment>
<evidence type="ECO:0000256" key="3">
    <source>
        <dbReference type="ARBA" id="ARBA00022490"/>
    </source>
</evidence>
<evidence type="ECO:0000313" key="8">
    <source>
        <dbReference type="Proteomes" id="UP001648503"/>
    </source>
</evidence>
<organism evidence="7 8">
    <name type="scientific">Batrachochytrium salamandrivorans</name>
    <dbReference type="NCBI Taxonomy" id="1357716"/>
    <lineage>
        <taxon>Eukaryota</taxon>
        <taxon>Fungi</taxon>
        <taxon>Fungi incertae sedis</taxon>
        <taxon>Chytridiomycota</taxon>
        <taxon>Chytridiomycota incertae sedis</taxon>
        <taxon>Chytridiomycetes</taxon>
        <taxon>Rhizophydiales</taxon>
        <taxon>Rhizophydiales incertae sedis</taxon>
        <taxon>Batrachochytrium</taxon>
    </lineage>
</organism>
<keyword evidence="4" id="KW-0969">Cilium</keyword>
<dbReference type="InterPro" id="IPR033305">
    <property type="entry name" value="Hydin-like"/>
</dbReference>
<reference evidence="7 8" key="1">
    <citation type="submission" date="2021-02" db="EMBL/GenBank/DDBJ databases">
        <title>Variation within the Batrachochytrium salamandrivorans European outbreak.</title>
        <authorList>
            <person name="Kelly M."/>
            <person name="Pasmans F."/>
            <person name="Shea T.P."/>
            <person name="Munoz J.F."/>
            <person name="Carranza S."/>
            <person name="Cuomo C.A."/>
            <person name="Martel A."/>
        </authorList>
    </citation>
    <scope>NUCLEOTIDE SEQUENCE [LARGE SCALE GENOMIC DNA]</scope>
    <source>
        <strain evidence="7 8">AMFP18/2</strain>
    </source>
</reference>
<comment type="subcellular location">
    <subcellularLocation>
        <location evidence="1">Cell projection</location>
        <location evidence="1">Cilium</location>
    </subcellularLocation>
    <subcellularLocation>
        <location evidence="2">Cytoplasm</location>
    </subcellularLocation>
</comment>
<feature type="domain" description="HYDIN/VesB/CFA65-like Ig-like" evidence="6">
    <location>
        <begin position="635"/>
        <end position="718"/>
    </location>
</feature>
<dbReference type="InterPro" id="IPR053879">
    <property type="entry name" value="HYDIN_VesB_CFA65-like_Ig"/>
</dbReference>
<dbReference type="EMBL" id="JAFCIX010000371">
    <property type="protein sequence ID" value="KAH6592798.1"/>
    <property type="molecule type" value="Genomic_DNA"/>
</dbReference>
<feature type="domain" description="HYDIN/VesB/CFA65-like Ig-like" evidence="6">
    <location>
        <begin position="3082"/>
        <end position="3167"/>
    </location>
</feature>
<dbReference type="PANTHER" id="PTHR23053">
    <property type="entry name" value="DLEC1 DELETED IN LUNG AND ESOPHAGEAL CANCER 1"/>
    <property type="match status" value="1"/>
</dbReference>
<dbReference type="InterPro" id="IPR008962">
    <property type="entry name" value="PapD-like_sf"/>
</dbReference>
<keyword evidence="5" id="KW-0966">Cell projection</keyword>
<dbReference type="Pfam" id="PF22544">
    <property type="entry name" value="HYDIN_VesB_CFA65-like_Ig"/>
    <property type="match status" value="6"/>
</dbReference>
<name>A0ABQ8F5V4_9FUNG</name>